<dbReference type="AlphaFoldDB" id="A0A9P8I0T3"/>
<evidence type="ECO:0000256" key="9">
    <source>
        <dbReference type="ARBA" id="ARBA00032159"/>
    </source>
</evidence>
<reference evidence="13" key="1">
    <citation type="submission" date="2021-03" db="EMBL/GenBank/DDBJ databases">
        <title>Comparative genomics and phylogenomic investigation of the class Geoglossomycetes provide insights into ecological specialization and systematics.</title>
        <authorList>
            <person name="Melie T."/>
            <person name="Pirro S."/>
            <person name="Miller A.N."/>
            <person name="Quandt A."/>
        </authorList>
    </citation>
    <scope>NUCLEOTIDE SEQUENCE</scope>
    <source>
        <strain evidence="13">GBOQ0MN5Z8</strain>
    </source>
</reference>
<evidence type="ECO:0000256" key="5">
    <source>
        <dbReference type="ARBA" id="ARBA00022692"/>
    </source>
</evidence>
<keyword evidence="6" id="KW-1133">Transmembrane helix</keyword>
<feature type="region of interest" description="Disordered" evidence="12">
    <location>
        <begin position="38"/>
        <end position="65"/>
    </location>
</feature>
<feature type="compositionally biased region" description="Basic and acidic residues" evidence="12">
    <location>
        <begin position="55"/>
        <end position="65"/>
    </location>
</feature>
<evidence type="ECO:0000256" key="10">
    <source>
        <dbReference type="ARBA" id="ARBA00032985"/>
    </source>
</evidence>
<protein>
    <recommendedName>
        <fullName evidence="4 11">MICOS complex subunit MIC12</fullName>
    </recommendedName>
    <alternativeName>
        <fullName evidence="10 11">Altered inheritance of mitochondria protein 5, mitochondrial</fullName>
    </alternativeName>
    <alternativeName>
        <fullName evidence="9 11">Found in mitochondrial proteome protein 51</fullName>
    </alternativeName>
</protein>
<keyword evidence="5" id="KW-0812">Transmembrane</keyword>
<dbReference type="GO" id="GO:0042407">
    <property type="term" value="P:cristae formation"/>
    <property type="evidence" value="ECO:0007669"/>
    <property type="project" value="InterPro"/>
</dbReference>
<evidence type="ECO:0000256" key="1">
    <source>
        <dbReference type="ARBA" id="ARBA00002689"/>
    </source>
</evidence>
<sequence length="108" mass="12179">ISGITITAALIHLPLQAHAHIRADQSLILRQQSATLNALARPKDPHHYAPGPRSTEPRSDRRRKDVLEDAKERWNAEVVGAVRRVQAVDWRGVRERLEEGVGGLWGRR</sequence>
<evidence type="ECO:0000256" key="3">
    <source>
        <dbReference type="ARBA" id="ARBA00009188"/>
    </source>
</evidence>
<dbReference type="OrthoDB" id="4037694at2759"/>
<comment type="caution">
    <text evidence="13">The sequence shown here is derived from an EMBL/GenBank/DDBJ whole genome shotgun (WGS) entry which is preliminary data.</text>
</comment>
<accession>A0A9P8I0T3</accession>
<gene>
    <name evidence="13" type="ORF">FGG08_002042</name>
</gene>
<keyword evidence="11" id="KW-0999">Mitochondrion inner membrane</keyword>
<comment type="similarity">
    <text evidence="3 11">Belongs to the MICOS complex subunit Mic12 family.</text>
</comment>
<evidence type="ECO:0000256" key="2">
    <source>
        <dbReference type="ARBA" id="ARBA00004370"/>
    </source>
</evidence>
<comment type="function">
    <text evidence="1 11">Component of the MICOS complex, a large protein complex of the mitochondrial inner membrane that plays crucial roles in the maintenance of crista junctions, inner membrane architecture, and formation of contact sites to the outer membrane.</text>
</comment>
<comment type="subunit">
    <text evidence="11">Component of the mitochondrial contact site and cristae organizing system (MICOS) complex.</text>
</comment>
<name>A0A9P8I0T3_9PEZI</name>
<dbReference type="Proteomes" id="UP000698800">
    <property type="component" value="Unassembled WGS sequence"/>
</dbReference>
<proteinExistence type="inferred from homology"/>
<dbReference type="Pfam" id="PF17050">
    <property type="entry name" value="AIM5"/>
    <property type="match status" value="1"/>
</dbReference>
<feature type="non-terminal residue" evidence="13">
    <location>
        <position position="1"/>
    </location>
</feature>
<evidence type="ECO:0000256" key="11">
    <source>
        <dbReference type="RuleBase" id="RU363010"/>
    </source>
</evidence>
<keyword evidence="7 11" id="KW-0496">Mitochondrion</keyword>
<evidence type="ECO:0000256" key="4">
    <source>
        <dbReference type="ARBA" id="ARBA00018170"/>
    </source>
</evidence>
<evidence type="ECO:0000313" key="14">
    <source>
        <dbReference type="Proteomes" id="UP000698800"/>
    </source>
</evidence>
<organism evidence="13 14">
    <name type="scientific">Glutinoglossum americanum</name>
    <dbReference type="NCBI Taxonomy" id="1670608"/>
    <lineage>
        <taxon>Eukaryota</taxon>
        <taxon>Fungi</taxon>
        <taxon>Dikarya</taxon>
        <taxon>Ascomycota</taxon>
        <taxon>Pezizomycotina</taxon>
        <taxon>Geoglossomycetes</taxon>
        <taxon>Geoglossales</taxon>
        <taxon>Geoglossaceae</taxon>
        <taxon>Glutinoglossum</taxon>
    </lineage>
</organism>
<evidence type="ECO:0000256" key="6">
    <source>
        <dbReference type="ARBA" id="ARBA00022989"/>
    </source>
</evidence>
<dbReference type="GO" id="GO:0061617">
    <property type="term" value="C:MICOS complex"/>
    <property type="evidence" value="ECO:0007669"/>
    <property type="project" value="UniProtKB-UniRule"/>
</dbReference>
<evidence type="ECO:0000256" key="7">
    <source>
        <dbReference type="ARBA" id="ARBA00023128"/>
    </source>
</evidence>
<comment type="subcellular location">
    <subcellularLocation>
        <location evidence="2">Membrane</location>
    </subcellularLocation>
    <subcellularLocation>
        <location evidence="11">Mitochondrion inner membrane</location>
        <topology evidence="11">Single-pass membrane protein</topology>
    </subcellularLocation>
</comment>
<dbReference type="EMBL" id="JAGHQL010000029">
    <property type="protein sequence ID" value="KAH0543604.1"/>
    <property type="molecule type" value="Genomic_DNA"/>
</dbReference>
<evidence type="ECO:0000313" key="13">
    <source>
        <dbReference type="EMBL" id="KAH0543604.1"/>
    </source>
</evidence>
<evidence type="ECO:0000256" key="8">
    <source>
        <dbReference type="ARBA" id="ARBA00023136"/>
    </source>
</evidence>
<evidence type="ECO:0000256" key="12">
    <source>
        <dbReference type="SAM" id="MobiDB-lite"/>
    </source>
</evidence>
<keyword evidence="14" id="KW-1185">Reference proteome</keyword>
<dbReference type="GO" id="GO:0044284">
    <property type="term" value="C:mitochondrial crista junction"/>
    <property type="evidence" value="ECO:0007669"/>
    <property type="project" value="InterPro"/>
</dbReference>
<dbReference type="InterPro" id="IPR031463">
    <property type="entry name" value="Mic12"/>
</dbReference>
<keyword evidence="8" id="KW-0472">Membrane</keyword>